<dbReference type="AlphaFoldDB" id="A0A1C4VEJ7"/>
<dbReference type="CDD" id="cd15482">
    <property type="entry name" value="Sialidase_non-viral"/>
    <property type="match status" value="1"/>
</dbReference>
<keyword evidence="1" id="KW-1133">Transmembrane helix</keyword>
<proteinExistence type="predicted"/>
<dbReference type="Gene3D" id="2.130.10.10">
    <property type="entry name" value="YVTN repeat-like/Quinoprotein amine dehydrogenase"/>
    <property type="match status" value="1"/>
</dbReference>
<dbReference type="RefSeq" id="WP_088987131.1">
    <property type="nucleotide sequence ID" value="NZ_LT607409.1"/>
</dbReference>
<dbReference type="EMBL" id="LT607409">
    <property type="protein sequence ID" value="SCE82443.1"/>
    <property type="molecule type" value="Genomic_DNA"/>
</dbReference>
<dbReference type="InterPro" id="IPR036278">
    <property type="entry name" value="Sialidase_sf"/>
</dbReference>
<feature type="transmembrane region" description="Helical" evidence="1">
    <location>
        <begin position="38"/>
        <end position="58"/>
    </location>
</feature>
<gene>
    <name evidence="2" type="ORF">GA0070612_1353</name>
</gene>
<organism evidence="2 3">
    <name type="scientific">Micromonospora chokoriensis</name>
    <dbReference type="NCBI Taxonomy" id="356851"/>
    <lineage>
        <taxon>Bacteria</taxon>
        <taxon>Bacillati</taxon>
        <taxon>Actinomycetota</taxon>
        <taxon>Actinomycetes</taxon>
        <taxon>Micromonosporales</taxon>
        <taxon>Micromonosporaceae</taxon>
        <taxon>Micromonospora</taxon>
    </lineage>
</organism>
<sequence>MSHHEFTGFDVDTVADAVRQPPLDHLRSAARARRRRRAGGMALVLVVALAGVAVSPLFGNTGQGGWTGPDQPPVKPDHGGEFFLTGPESAVVAGVWDADEGCFTVRFRQTDDGGRSWTGDETTRYRTTRCGKDGQGNPLSNPEFSVLSQRSYLVRDGDRLRLSTDYGRTWADAERAMVTVRSFPASAQPVFCQWGRGCGALREPLAVSSTGTVYRLEGKQPSPYPPASIYPSADGTIWVTYWPGDIGVMVVARSVDRGATWNTWQPPVGANVIAVAGVSAQEAYLLIAPPPPPGAQPMEVEGTSQLLRTTDGGRTWADMGTDLPNSVETRFLVVGSDGTLLLVEAGNMQPSGNRSTAMIGLDGGRHFKKMREYERRDGSVGAAPGHAWLYGRDDMTVGGADHVQLTADGTSWTHFPLPD</sequence>
<accession>A0A1C4VEJ7</accession>
<keyword evidence="1" id="KW-0812">Transmembrane</keyword>
<keyword evidence="3" id="KW-1185">Reference proteome</keyword>
<evidence type="ECO:0008006" key="4">
    <source>
        <dbReference type="Google" id="ProtNLM"/>
    </source>
</evidence>
<reference evidence="3" key="1">
    <citation type="submission" date="2016-06" db="EMBL/GenBank/DDBJ databases">
        <authorList>
            <person name="Varghese N."/>
            <person name="Submissions Spin"/>
        </authorList>
    </citation>
    <scope>NUCLEOTIDE SEQUENCE [LARGE SCALE GENOMIC DNA]</scope>
    <source>
        <strain evidence="3">DSM 45160</strain>
    </source>
</reference>
<keyword evidence="1" id="KW-0472">Membrane</keyword>
<evidence type="ECO:0000313" key="3">
    <source>
        <dbReference type="Proteomes" id="UP000198224"/>
    </source>
</evidence>
<dbReference type="Proteomes" id="UP000198224">
    <property type="component" value="Chromosome I"/>
</dbReference>
<evidence type="ECO:0000313" key="2">
    <source>
        <dbReference type="EMBL" id="SCE82443.1"/>
    </source>
</evidence>
<protein>
    <recommendedName>
        <fullName evidence="4">BNR repeat-like domain-containing protein</fullName>
    </recommendedName>
</protein>
<name>A0A1C4VEJ7_9ACTN</name>
<dbReference type="InterPro" id="IPR015943">
    <property type="entry name" value="WD40/YVTN_repeat-like_dom_sf"/>
</dbReference>
<dbReference type="SUPFAM" id="SSF110296">
    <property type="entry name" value="Oligoxyloglucan reducing end-specific cellobiohydrolase"/>
    <property type="match status" value="1"/>
</dbReference>
<dbReference type="SUPFAM" id="SSF50939">
    <property type="entry name" value="Sialidases"/>
    <property type="match status" value="1"/>
</dbReference>
<evidence type="ECO:0000256" key="1">
    <source>
        <dbReference type="SAM" id="Phobius"/>
    </source>
</evidence>